<comment type="caution">
    <text evidence="1">The sequence shown here is derived from an EMBL/GenBank/DDBJ whole genome shotgun (WGS) entry which is preliminary data.</text>
</comment>
<gene>
    <name evidence="1" type="ORF">DN069_39040</name>
</gene>
<keyword evidence="2" id="KW-1185">Reference proteome</keyword>
<dbReference type="AlphaFoldDB" id="A0A2X0JTU6"/>
<dbReference type="Proteomes" id="UP000248889">
    <property type="component" value="Unassembled WGS sequence"/>
</dbReference>
<evidence type="ECO:0000313" key="1">
    <source>
        <dbReference type="EMBL" id="RAG80275.1"/>
    </source>
</evidence>
<name>A0A2X0JTU6_9ACTN</name>
<sequence length="66" mass="7262">MDSTTHVLALDPVARVCNGCEAAGQARDEEPDRRFRWLTALRSTIVQPGLVHFRLSAAGVFRLLGL</sequence>
<dbReference type="InterPro" id="IPR021398">
    <property type="entry name" value="DUF3037"/>
</dbReference>
<reference evidence="1 2" key="1">
    <citation type="submission" date="2018-06" db="EMBL/GenBank/DDBJ databases">
        <title>Streptacidiphilus pinicola sp. nov., isolated from pine grove soil.</title>
        <authorList>
            <person name="Roh S.G."/>
            <person name="Park S."/>
            <person name="Kim M.-K."/>
            <person name="Yun B.-R."/>
            <person name="Park J."/>
            <person name="Kim M.J."/>
            <person name="Kim Y.S."/>
            <person name="Kim S.B."/>
        </authorList>
    </citation>
    <scope>NUCLEOTIDE SEQUENCE [LARGE SCALE GENOMIC DNA]</scope>
    <source>
        <strain evidence="1 2">MMS16-CNU450</strain>
    </source>
</reference>
<proteinExistence type="predicted"/>
<dbReference type="RefSeq" id="WP_116513729.1">
    <property type="nucleotide sequence ID" value="NZ_QKYN01000272.1"/>
</dbReference>
<feature type="non-terminal residue" evidence="1">
    <location>
        <position position="66"/>
    </location>
</feature>
<dbReference type="Pfam" id="PF11236">
    <property type="entry name" value="DUF3037"/>
    <property type="match status" value="1"/>
</dbReference>
<evidence type="ECO:0000313" key="2">
    <source>
        <dbReference type="Proteomes" id="UP000248889"/>
    </source>
</evidence>
<dbReference type="EMBL" id="QKYN01000272">
    <property type="protein sequence ID" value="RAG80275.1"/>
    <property type="molecule type" value="Genomic_DNA"/>
</dbReference>
<accession>A0A2X0JTU6</accession>
<organism evidence="1 2">
    <name type="scientific">Streptacidiphilus pinicola</name>
    <dbReference type="NCBI Taxonomy" id="2219663"/>
    <lineage>
        <taxon>Bacteria</taxon>
        <taxon>Bacillati</taxon>
        <taxon>Actinomycetota</taxon>
        <taxon>Actinomycetes</taxon>
        <taxon>Kitasatosporales</taxon>
        <taxon>Streptomycetaceae</taxon>
        <taxon>Streptacidiphilus</taxon>
    </lineage>
</organism>
<protein>
    <submittedName>
        <fullName evidence="1">DUF3037 domain-containing protein</fullName>
    </submittedName>
</protein>